<evidence type="ECO:0000313" key="1">
    <source>
        <dbReference type="EMBL" id="QHU27503.1"/>
    </source>
</evidence>
<organism evidence="1">
    <name type="scientific">viral metagenome</name>
    <dbReference type="NCBI Taxonomy" id="1070528"/>
    <lineage>
        <taxon>unclassified sequences</taxon>
        <taxon>metagenomes</taxon>
        <taxon>organismal metagenomes</taxon>
    </lineage>
</organism>
<sequence length="172" mass="20402">MDTIDILRYIIIAGGYMTTHYEYLVNELNTELKNRGFGKKRYKKFFGLINRQEYDKLRGIIDEYIINNLIDDIVNEREIIASNIANILNSLELLNDLLIIFNEDPQPSLTKARKLFKKKVFINIYDLAEGIYDMRTTKHLLIRDMRTNPDRCFPLGVAKRYPVLKCFLWKIF</sequence>
<dbReference type="EMBL" id="MN740458">
    <property type="protein sequence ID" value="QHU27503.1"/>
    <property type="molecule type" value="Genomic_DNA"/>
</dbReference>
<name>A0A6C0LA99_9ZZZZ</name>
<protein>
    <submittedName>
        <fullName evidence="1">Uncharacterized protein</fullName>
    </submittedName>
</protein>
<accession>A0A6C0LA99</accession>
<dbReference type="AlphaFoldDB" id="A0A6C0LA99"/>
<reference evidence="1" key="1">
    <citation type="journal article" date="2020" name="Nature">
        <title>Giant virus diversity and host interactions through global metagenomics.</title>
        <authorList>
            <person name="Schulz F."/>
            <person name="Roux S."/>
            <person name="Paez-Espino D."/>
            <person name="Jungbluth S."/>
            <person name="Walsh D.A."/>
            <person name="Denef V.J."/>
            <person name="McMahon K.D."/>
            <person name="Konstantinidis K.T."/>
            <person name="Eloe-Fadrosh E.A."/>
            <person name="Kyrpides N.C."/>
            <person name="Woyke T."/>
        </authorList>
    </citation>
    <scope>NUCLEOTIDE SEQUENCE</scope>
    <source>
        <strain evidence="1">GVMAG-M-3300027763-16</strain>
    </source>
</reference>
<proteinExistence type="predicted"/>